<dbReference type="SUPFAM" id="SSF82689">
    <property type="entry name" value="Mechanosensitive channel protein MscS (YggB), C-terminal domain"/>
    <property type="match status" value="1"/>
</dbReference>
<feature type="domain" description="Mechanosensitive ion channel transmembrane helices 2/3" evidence="10">
    <location>
        <begin position="86"/>
        <end position="126"/>
    </location>
</feature>
<feature type="transmembrane region" description="Helical" evidence="7">
    <location>
        <begin position="38"/>
        <end position="59"/>
    </location>
</feature>
<dbReference type="Gene3D" id="3.30.70.100">
    <property type="match status" value="1"/>
</dbReference>
<comment type="similarity">
    <text evidence="2">Belongs to the MscS (TC 1.A.23) family.</text>
</comment>
<evidence type="ECO:0000256" key="7">
    <source>
        <dbReference type="SAM" id="Phobius"/>
    </source>
</evidence>
<accession>A0A1M7NDK5</accession>
<dbReference type="SUPFAM" id="SSF50182">
    <property type="entry name" value="Sm-like ribonucleoproteins"/>
    <property type="match status" value="1"/>
</dbReference>
<evidence type="ECO:0000313" key="11">
    <source>
        <dbReference type="EMBL" id="SHN01672.1"/>
    </source>
</evidence>
<dbReference type="Proteomes" id="UP000184038">
    <property type="component" value="Unassembled WGS sequence"/>
</dbReference>
<dbReference type="Pfam" id="PF21088">
    <property type="entry name" value="MS_channel_1st"/>
    <property type="match status" value="1"/>
</dbReference>
<dbReference type="Gene3D" id="1.10.287.1260">
    <property type="match status" value="1"/>
</dbReference>
<dbReference type="EMBL" id="FRCP01000027">
    <property type="protein sequence ID" value="SHN01672.1"/>
    <property type="molecule type" value="Genomic_DNA"/>
</dbReference>
<feature type="transmembrane region" description="Helical" evidence="7">
    <location>
        <begin position="79"/>
        <end position="100"/>
    </location>
</feature>
<feature type="domain" description="Mechanosensitive ion channel MscS C-terminal" evidence="9">
    <location>
        <begin position="202"/>
        <end position="281"/>
    </location>
</feature>
<feature type="domain" description="Mechanosensitive ion channel MscS" evidence="8">
    <location>
        <begin position="128"/>
        <end position="194"/>
    </location>
</feature>
<evidence type="ECO:0000259" key="8">
    <source>
        <dbReference type="Pfam" id="PF00924"/>
    </source>
</evidence>
<evidence type="ECO:0000256" key="4">
    <source>
        <dbReference type="ARBA" id="ARBA00022692"/>
    </source>
</evidence>
<dbReference type="Pfam" id="PF21082">
    <property type="entry name" value="MS_channel_3rd"/>
    <property type="match status" value="1"/>
</dbReference>
<evidence type="ECO:0000259" key="9">
    <source>
        <dbReference type="Pfam" id="PF21082"/>
    </source>
</evidence>
<dbReference type="OrthoDB" id="9809206at2"/>
<dbReference type="InterPro" id="IPR011014">
    <property type="entry name" value="MscS_channel_TM-2"/>
</dbReference>
<keyword evidence="12" id="KW-1185">Reference proteome</keyword>
<keyword evidence="6 7" id="KW-0472">Membrane</keyword>
<dbReference type="InterPro" id="IPR010920">
    <property type="entry name" value="LSM_dom_sf"/>
</dbReference>
<evidence type="ECO:0000256" key="2">
    <source>
        <dbReference type="ARBA" id="ARBA00008017"/>
    </source>
</evidence>
<evidence type="ECO:0000256" key="3">
    <source>
        <dbReference type="ARBA" id="ARBA00022475"/>
    </source>
</evidence>
<keyword evidence="4 7" id="KW-0812">Transmembrane</keyword>
<dbReference type="InterPro" id="IPR006686">
    <property type="entry name" value="MscS_channel_CS"/>
</dbReference>
<dbReference type="InterPro" id="IPR011066">
    <property type="entry name" value="MscS_channel_C_sf"/>
</dbReference>
<keyword evidence="5 7" id="KW-1133">Transmembrane helix</keyword>
<protein>
    <submittedName>
        <fullName evidence="11">Small conductance mechanosensitive channel</fullName>
    </submittedName>
</protein>
<dbReference type="Gene3D" id="2.30.30.60">
    <property type="match status" value="1"/>
</dbReference>
<dbReference type="Pfam" id="PF00924">
    <property type="entry name" value="MS_channel_2nd"/>
    <property type="match status" value="1"/>
</dbReference>
<dbReference type="InterPro" id="IPR049142">
    <property type="entry name" value="MS_channel_1st"/>
</dbReference>
<evidence type="ECO:0000259" key="10">
    <source>
        <dbReference type="Pfam" id="PF21088"/>
    </source>
</evidence>
<keyword evidence="3" id="KW-1003">Cell membrane</keyword>
<evidence type="ECO:0000313" key="12">
    <source>
        <dbReference type="Proteomes" id="UP000184038"/>
    </source>
</evidence>
<comment type="subcellular location">
    <subcellularLocation>
        <location evidence="1">Cell membrane</location>
        <topology evidence="1">Multi-pass membrane protein</topology>
    </subcellularLocation>
</comment>
<sequence length="299" mass="33519">MNLNTIFLSTQSLQEGAEEVVKKVSKLSEYLGKAQDQLIAFGWKLLVVVLIWFIGKKIIRVILHILEKTFNRSNMETSVSTFLMAVIKAILYGILVVILISNIGVDTSSLVAVLGTATLSIGLALQGSLANFAGGVLILIMKPFRVGDYIITPDKEGTVTGLDIFYTRMLTADNRLVVIPNGTLSNSNIINVTHEPIRRLDLSVLIDYSENIKKVKDILERVASEHELVLKDYDTQIFVNSFDPSAINIGIRMWVKTEDYWTLKWDILEKIKEDFDANDVTIPFDQLDVNITNRDVVSK</sequence>
<evidence type="ECO:0000256" key="5">
    <source>
        <dbReference type="ARBA" id="ARBA00022989"/>
    </source>
</evidence>
<dbReference type="GO" id="GO:0008381">
    <property type="term" value="F:mechanosensitive monoatomic ion channel activity"/>
    <property type="evidence" value="ECO:0007669"/>
    <property type="project" value="InterPro"/>
</dbReference>
<dbReference type="PANTHER" id="PTHR30221">
    <property type="entry name" value="SMALL-CONDUCTANCE MECHANOSENSITIVE CHANNEL"/>
    <property type="match status" value="1"/>
</dbReference>
<name>A0A1M7NDK5_9FIRM</name>
<organism evidence="11 12">
    <name type="scientific">Anaerosporobacter mobilis DSM 15930</name>
    <dbReference type="NCBI Taxonomy" id="1120996"/>
    <lineage>
        <taxon>Bacteria</taxon>
        <taxon>Bacillati</taxon>
        <taxon>Bacillota</taxon>
        <taxon>Clostridia</taxon>
        <taxon>Lachnospirales</taxon>
        <taxon>Lachnospiraceae</taxon>
        <taxon>Anaerosporobacter</taxon>
    </lineage>
</organism>
<reference evidence="11 12" key="1">
    <citation type="submission" date="2016-11" db="EMBL/GenBank/DDBJ databases">
        <authorList>
            <person name="Jaros S."/>
            <person name="Januszkiewicz K."/>
            <person name="Wedrychowicz H."/>
        </authorList>
    </citation>
    <scope>NUCLEOTIDE SEQUENCE [LARGE SCALE GENOMIC DNA]</scope>
    <source>
        <strain evidence="11 12">DSM 15930</strain>
    </source>
</reference>
<gene>
    <name evidence="11" type="ORF">SAMN02746066_04396</name>
</gene>
<dbReference type="GO" id="GO:0005886">
    <property type="term" value="C:plasma membrane"/>
    <property type="evidence" value="ECO:0007669"/>
    <property type="project" value="UniProtKB-SubCell"/>
</dbReference>
<feature type="transmembrane region" description="Helical" evidence="7">
    <location>
        <begin position="112"/>
        <end position="140"/>
    </location>
</feature>
<dbReference type="InterPro" id="IPR049278">
    <property type="entry name" value="MS_channel_C"/>
</dbReference>
<dbReference type="InterPro" id="IPR006685">
    <property type="entry name" value="MscS_channel_2nd"/>
</dbReference>
<dbReference type="PANTHER" id="PTHR30221:SF1">
    <property type="entry name" value="SMALL-CONDUCTANCE MECHANOSENSITIVE CHANNEL"/>
    <property type="match status" value="1"/>
</dbReference>
<evidence type="ECO:0000256" key="1">
    <source>
        <dbReference type="ARBA" id="ARBA00004651"/>
    </source>
</evidence>
<proteinExistence type="inferred from homology"/>
<dbReference type="STRING" id="1120996.SAMN02746066_04396"/>
<dbReference type="SUPFAM" id="SSF82861">
    <property type="entry name" value="Mechanosensitive channel protein MscS (YggB), transmembrane region"/>
    <property type="match status" value="1"/>
</dbReference>
<dbReference type="RefSeq" id="WP_073291456.1">
    <property type="nucleotide sequence ID" value="NZ_FRCP01000027.1"/>
</dbReference>
<dbReference type="AlphaFoldDB" id="A0A1M7NDK5"/>
<dbReference type="PROSITE" id="PS01246">
    <property type="entry name" value="UPF0003"/>
    <property type="match status" value="1"/>
</dbReference>
<dbReference type="InterPro" id="IPR045275">
    <property type="entry name" value="MscS_archaea/bacteria_type"/>
</dbReference>
<evidence type="ECO:0000256" key="6">
    <source>
        <dbReference type="ARBA" id="ARBA00023136"/>
    </source>
</evidence>
<dbReference type="InterPro" id="IPR023408">
    <property type="entry name" value="MscS_beta-dom_sf"/>
</dbReference>